<proteinExistence type="predicted"/>
<protein>
    <submittedName>
        <fullName evidence="1">Uncharacterized protein</fullName>
    </submittedName>
</protein>
<dbReference type="Proteomes" id="UP000654345">
    <property type="component" value="Unassembled WGS sequence"/>
</dbReference>
<sequence>MFLYDDNSLLKQAIKGPGDLKVRGLPEDVLRRFQYAVARHAPETTARVLAPGEPLQVTA</sequence>
<gene>
    <name evidence="1" type="ORF">KSB_89310</name>
</gene>
<reference evidence="1 2" key="1">
    <citation type="journal article" date="2021" name="Int. J. Syst. Evol. Microbiol.">
        <title>Reticulibacter mediterranei gen. nov., sp. nov., within the new family Reticulibacteraceae fam. nov., and Ktedonospora formicarum gen. nov., sp. nov., Ktedonobacter robiniae sp. nov., Dictyobacter formicarum sp. nov. and Dictyobacter arantiisoli sp. nov., belonging to the class Ktedonobacteria.</title>
        <authorList>
            <person name="Yabe S."/>
            <person name="Zheng Y."/>
            <person name="Wang C.M."/>
            <person name="Sakai Y."/>
            <person name="Abe K."/>
            <person name="Yokota A."/>
            <person name="Donadio S."/>
            <person name="Cavaletti L."/>
            <person name="Monciardini P."/>
        </authorList>
    </citation>
    <scope>NUCLEOTIDE SEQUENCE [LARGE SCALE GENOMIC DNA]</scope>
    <source>
        <strain evidence="1 2">SOSP1-30</strain>
    </source>
</reference>
<accession>A0ABQ3V5I8</accession>
<name>A0ABQ3V5I8_9CHLR</name>
<keyword evidence="2" id="KW-1185">Reference proteome</keyword>
<comment type="caution">
    <text evidence="1">The sequence shown here is derived from an EMBL/GenBank/DDBJ whole genome shotgun (WGS) entry which is preliminary data.</text>
</comment>
<evidence type="ECO:0000313" key="2">
    <source>
        <dbReference type="Proteomes" id="UP000654345"/>
    </source>
</evidence>
<dbReference type="RefSeq" id="WP_201376571.1">
    <property type="nucleotide sequence ID" value="NZ_BNJG01000005.1"/>
</dbReference>
<dbReference type="EMBL" id="BNJG01000005">
    <property type="protein sequence ID" value="GHO60456.1"/>
    <property type="molecule type" value="Genomic_DNA"/>
</dbReference>
<organism evidence="1 2">
    <name type="scientific">Ktedonobacter robiniae</name>
    <dbReference type="NCBI Taxonomy" id="2778365"/>
    <lineage>
        <taxon>Bacteria</taxon>
        <taxon>Bacillati</taxon>
        <taxon>Chloroflexota</taxon>
        <taxon>Ktedonobacteria</taxon>
        <taxon>Ktedonobacterales</taxon>
        <taxon>Ktedonobacteraceae</taxon>
        <taxon>Ktedonobacter</taxon>
    </lineage>
</organism>
<evidence type="ECO:0000313" key="1">
    <source>
        <dbReference type="EMBL" id="GHO60456.1"/>
    </source>
</evidence>